<proteinExistence type="predicted"/>
<evidence type="ECO:0000313" key="1">
    <source>
        <dbReference type="EMBL" id="DAD70941.1"/>
    </source>
</evidence>
<accession>A0A8S5LLJ2</accession>
<dbReference type="EMBL" id="BK015873">
    <property type="protein sequence ID" value="DAD70941.1"/>
    <property type="molecule type" value="Genomic_DNA"/>
</dbReference>
<dbReference type="InterPro" id="IPR009752">
    <property type="entry name" value="Phage_Mu_GpJ"/>
</dbReference>
<name>A0A8S5LLJ2_9CAUD</name>
<sequence length="136" mass="15621">MITIQDMITRFGEQEMAERSNHENYETIDEAVMAAAIADAEEEAASYLRAAKLFFTNDTAPQVLKIKVCDIARYYLYDDAVTGIVEERYQSAVAWLKMVVKNPNMLDETRVSDERRPSTCAVYVNAEPDLREWLKE</sequence>
<protein>
    <submittedName>
        <fullName evidence="1">Head to tail adaptor</fullName>
    </submittedName>
</protein>
<reference evidence="1" key="1">
    <citation type="journal article" date="2021" name="Proc. Natl. Acad. Sci. U.S.A.">
        <title>A Catalog of Tens of Thousands of Viruses from Human Metagenomes Reveals Hidden Associations with Chronic Diseases.</title>
        <authorList>
            <person name="Tisza M.J."/>
            <person name="Buck C.B."/>
        </authorList>
    </citation>
    <scope>NUCLEOTIDE SEQUENCE</scope>
    <source>
        <strain evidence="1">Ctro722</strain>
    </source>
</reference>
<organism evidence="1">
    <name type="scientific">Myoviridae sp. ctro722</name>
    <dbReference type="NCBI Taxonomy" id="2827615"/>
    <lineage>
        <taxon>Viruses</taxon>
        <taxon>Duplodnaviria</taxon>
        <taxon>Heunggongvirae</taxon>
        <taxon>Uroviricota</taxon>
        <taxon>Caudoviricetes</taxon>
    </lineage>
</organism>
<dbReference type="Pfam" id="PF07030">
    <property type="entry name" value="Phage_Mu_Gp36"/>
    <property type="match status" value="1"/>
</dbReference>